<organism evidence="2 3">
    <name type="scientific">Brevibacterium rongguiense</name>
    <dbReference type="NCBI Taxonomy" id="2695267"/>
    <lineage>
        <taxon>Bacteria</taxon>
        <taxon>Bacillati</taxon>
        <taxon>Actinomycetota</taxon>
        <taxon>Actinomycetes</taxon>
        <taxon>Micrococcales</taxon>
        <taxon>Brevibacteriaceae</taxon>
        <taxon>Brevibacterium</taxon>
    </lineage>
</organism>
<accession>A0A6N9H805</accession>
<feature type="transmembrane region" description="Helical" evidence="1">
    <location>
        <begin position="39"/>
        <end position="66"/>
    </location>
</feature>
<evidence type="ECO:0000313" key="3">
    <source>
        <dbReference type="Proteomes" id="UP000469215"/>
    </source>
</evidence>
<feature type="transmembrane region" description="Helical" evidence="1">
    <location>
        <begin position="126"/>
        <end position="148"/>
    </location>
</feature>
<keyword evidence="1" id="KW-0472">Membrane</keyword>
<dbReference type="PIRSF" id="PIRSF009141">
    <property type="entry name" value="UCP009141"/>
    <property type="match status" value="1"/>
</dbReference>
<feature type="transmembrane region" description="Helical" evidence="1">
    <location>
        <begin position="169"/>
        <end position="190"/>
    </location>
</feature>
<proteinExistence type="predicted"/>
<reference evidence="2 3" key="1">
    <citation type="submission" date="2020-01" db="EMBL/GenBank/DDBJ databases">
        <authorList>
            <person name="Deng T."/>
        </authorList>
    </citation>
    <scope>NUCLEOTIDE SEQUENCE [LARGE SCALE GENOMIC DNA]</scope>
    <source>
        <strain evidence="2 3">5221</strain>
    </source>
</reference>
<evidence type="ECO:0000256" key="1">
    <source>
        <dbReference type="SAM" id="Phobius"/>
    </source>
</evidence>
<keyword evidence="1" id="KW-1133">Transmembrane helix</keyword>
<dbReference type="AlphaFoldDB" id="A0A6N9H805"/>
<protein>
    <submittedName>
        <fullName evidence="2">DUF817 family protein</fullName>
    </submittedName>
</protein>
<name>A0A6N9H805_9MICO</name>
<gene>
    <name evidence="2" type="ORF">GSY69_08135</name>
</gene>
<keyword evidence="3" id="KW-1185">Reference proteome</keyword>
<dbReference type="Proteomes" id="UP000469215">
    <property type="component" value="Unassembled WGS sequence"/>
</dbReference>
<evidence type="ECO:0000313" key="2">
    <source>
        <dbReference type="EMBL" id="MYM19936.1"/>
    </source>
</evidence>
<feature type="transmembrane region" description="Helical" evidence="1">
    <location>
        <begin position="196"/>
        <end position="213"/>
    </location>
</feature>
<comment type="caution">
    <text evidence="2">The sequence shown here is derived from an EMBL/GenBank/DDBJ whole genome shotgun (WGS) entry which is preliminary data.</text>
</comment>
<dbReference type="Pfam" id="PF05675">
    <property type="entry name" value="DUF817"/>
    <property type="match status" value="1"/>
</dbReference>
<feature type="transmembrane region" description="Helical" evidence="1">
    <location>
        <begin position="225"/>
        <end position="248"/>
    </location>
</feature>
<dbReference type="InterPro" id="IPR008535">
    <property type="entry name" value="DUF817"/>
</dbReference>
<dbReference type="RefSeq" id="WP_160953364.1">
    <property type="nucleotide sequence ID" value="NZ_WWEQ01000030.1"/>
</dbReference>
<keyword evidence="1" id="KW-0812">Transmembrane</keyword>
<sequence>MSAPAPHGPNSPATEHRIDTAVRRLLEARGQRSGPWTEFCVFVLKQAWACLFGALMLACIVAAALWYPAGARLARNDALTLAALAIQAGMLVLRLETAREALVIVVFHVAGTAMEVFKTHAGSWEYAAGGVLHIGAVPLFTGFMYAAVGSYLMRVMRLFDLRFTRFPPLWLAGALAAAAYANFFAHHWIWDARWCLVAAVVLAYGRCTMTFRVRRTTGRMPVVVAFALVAVFIWLAENIGTAAGAWAYPDQAGGWHPVSIAKLGSWFLLMQLSVFLVTLVSRPQAPEGAAPGLSASRR</sequence>
<dbReference type="EMBL" id="WWEQ01000030">
    <property type="protein sequence ID" value="MYM19936.1"/>
    <property type="molecule type" value="Genomic_DNA"/>
</dbReference>
<feature type="transmembrane region" description="Helical" evidence="1">
    <location>
        <begin position="260"/>
        <end position="280"/>
    </location>
</feature>